<dbReference type="RefSeq" id="WP_155141279.1">
    <property type="nucleotide sequence ID" value="NZ_BMGZ01000002.1"/>
</dbReference>
<feature type="signal peptide" evidence="1">
    <location>
        <begin position="1"/>
        <end position="26"/>
    </location>
</feature>
<proteinExistence type="predicted"/>
<name>A0A8J3EQW3_9PROT</name>
<reference evidence="3 5" key="2">
    <citation type="submission" date="2020-02" db="EMBL/GenBank/DDBJ databases">
        <title>Genome sequence of Parvularcula flava strain NH6-79.</title>
        <authorList>
            <person name="Abdul Karim M.H."/>
            <person name="Lam M.Q."/>
            <person name="Chen S.J."/>
            <person name="Yahya A."/>
            <person name="Shahir S."/>
            <person name="Shamsir M.S."/>
            <person name="Chong C.S."/>
        </authorList>
    </citation>
    <scope>NUCLEOTIDE SEQUENCE [LARGE SCALE GENOMIC DNA]</scope>
    <source>
        <strain evidence="3 5">NH6-79</strain>
    </source>
</reference>
<reference evidence="2" key="1">
    <citation type="journal article" date="2014" name="Int. J. Syst. Evol. Microbiol.">
        <title>Complete genome sequence of Corynebacterium casei LMG S-19264T (=DSM 44701T), isolated from a smear-ripened cheese.</title>
        <authorList>
            <consortium name="US DOE Joint Genome Institute (JGI-PGF)"/>
            <person name="Walter F."/>
            <person name="Albersmeier A."/>
            <person name="Kalinowski J."/>
            <person name="Ruckert C."/>
        </authorList>
    </citation>
    <scope>NUCLEOTIDE SEQUENCE</scope>
    <source>
        <strain evidence="2">CGMCC 1.14984</strain>
    </source>
</reference>
<feature type="chain" id="PRO_5035184213" evidence="1">
    <location>
        <begin position="27"/>
        <end position="242"/>
    </location>
</feature>
<comment type="caution">
    <text evidence="2">The sequence shown here is derived from an EMBL/GenBank/DDBJ whole genome shotgun (WGS) entry which is preliminary data.</text>
</comment>
<evidence type="ECO:0000313" key="5">
    <source>
        <dbReference type="Proteomes" id="UP000818603"/>
    </source>
</evidence>
<evidence type="ECO:0000313" key="4">
    <source>
        <dbReference type="Proteomes" id="UP000621856"/>
    </source>
</evidence>
<dbReference type="EMBL" id="VCJR02000002">
    <property type="protein sequence ID" value="NHK27933.1"/>
    <property type="molecule type" value="Genomic_DNA"/>
</dbReference>
<dbReference type="AlphaFoldDB" id="A0A8J3EQW3"/>
<dbReference type="PROSITE" id="PS51318">
    <property type="entry name" value="TAT"/>
    <property type="match status" value="1"/>
</dbReference>
<dbReference type="Proteomes" id="UP000621856">
    <property type="component" value="Unassembled WGS sequence"/>
</dbReference>
<evidence type="ECO:0000313" key="2">
    <source>
        <dbReference type="EMBL" id="GGH96969.1"/>
    </source>
</evidence>
<dbReference type="Pfam" id="PF13618">
    <property type="entry name" value="Gluconate_2-dh3"/>
    <property type="match status" value="1"/>
</dbReference>
<gene>
    <name evidence="3" type="ORF">FF098_008465</name>
    <name evidence="2" type="ORF">GCM10011355_17050</name>
</gene>
<dbReference type="InterPro" id="IPR027056">
    <property type="entry name" value="Gluconate_2DH_su3"/>
</dbReference>
<protein>
    <submittedName>
        <fullName evidence="3">Gluconate 2-dehydrogenase subunit 3 family protein</fullName>
    </submittedName>
    <submittedName>
        <fullName evidence="2">Transcriptional initiation protein Tat</fullName>
    </submittedName>
</protein>
<keyword evidence="5" id="KW-1185">Reference proteome</keyword>
<dbReference type="InterPro" id="IPR006311">
    <property type="entry name" value="TAT_signal"/>
</dbReference>
<evidence type="ECO:0000256" key="1">
    <source>
        <dbReference type="SAM" id="SignalP"/>
    </source>
</evidence>
<keyword evidence="1" id="KW-0732">Signal</keyword>
<dbReference type="Proteomes" id="UP000818603">
    <property type="component" value="Unassembled WGS sequence"/>
</dbReference>
<sequence>MSYTQKISRRTTLKWLAGTMGVAATAACGPEHTSPEQDYAERMAKRKTLTPAQPVSGTTYGYDPAQIEPVLTWEKTMSQDQLNVAARLSDLILPADDRSPAASAVGVPDFIDEWVSAPYENQQYDRERFFALFDWLEVEAQKRFDTGFAEASDDQQKQILDQIAWQGRVGEGLGDMAASFRSFRNIAIGAFFASEAGVEDIGYLGNKPVIGPYPGPSPEAIEHLRGVLTSMGLEMPEARYLP</sequence>
<dbReference type="EMBL" id="BMGZ01000002">
    <property type="protein sequence ID" value="GGH96969.1"/>
    <property type="molecule type" value="Genomic_DNA"/>
</dbReference>
<reference evidence="2" key="3">
    <citation type="submission" date="2020-09" db="EMBL/GenBank/DDBJ databases">
        <authorList>
            <person name="Sun Q."/>
            <person name="Zhou Y."/>
        </authorList>
    </citation>
    <scope>NUCLEOTIDE SEQUENCE</scope>
    <source>
        <strain evidence="2">CGMCC 1.14984</strain>
    </source>
</reference>
<accession>A0A8J3EQW3</accession>
<evidence type="ECO:0000313" key="3">
    <source>
        <dbReference type="EMBL" id="NHK27933.1"/>
    </source>
</evidence>
<organism evidence="2 4">
    <name type="scientific">Aquisalinus luteolus</name>
    <dbReference type="NCBI Taxonomy" id="1566827"/>
    <lineage>
        <taxon>Bacteria</taxon>
        <taxon>Pseudomonadati</taxon>
        <taxon>Pseudomonadota</taxon>
        <taxon>Alphaproteobacteria</taxon>
        <taxon>Parvularculales</taxon>
        <taxon>Parvularculaceae</taxon>
        <taxon>Aquisalinus</taxon>
    </lineage>
</organism>
<dbReference type="PROSITE" id="PS51257">
    <property type="entry name" value="PROKAR_LIPOPROTEIN"/>
    <property type="match status" value="1"/>
</dbReference>